<evidence type="ECO:0000256" key="4">
    <source>
        <dbReference type="ARBA" id="ARBA00012944"/>
    </source>
</evidence>
<feature type="transmembrane region" description="Helical" evidence="17">
    <location>
        <begin position="343"/>
        <end position="373"/>
    </location>
</feature>
<protein>
    <recommendedName>
        <fullName evidence="5 17">NADH-ubiquinone oxidoreductase chain 4</fullName>
        <ecNumber evidence="4 17">7.1.1.2</ecNumber>
    </recommendedName>
</protein>
<evidence type="ECO:0000256" key="12">
    <source>
        <dbReference type="ARBA" id="ARBA00023027"/>
    </source>
</evidence>
<evidence type="ECO:0000256" key="8">
    <source>
        <dbReference type="ARBA" id="ARBA00022692"/>
    </source>
</evidence>
<gene>
    <name evidence="19" type="primary">nad4</name>
</gene>
<evidence type="ECO:0000256" key="6">
    <source>
        <dbReference type="ARBA" id="ARBA00022448"/>
    </source>
</evidence>
<dbReference type="PANTHER" id="PTHR43507">
    <property type="entry name" value="NADH-UBIQUINONE OXIDOREDUCTASE CHAIN 4"/>
    <property type="match status" value="1"/>
</dbReference>
<feature type="transmembrane region" description="Helical" evidence="17">
    <location>
        <begin position="422"/>
        <end position="438"/>
    </location>
</feature>
<evidence type="ECO:0000256" key="10">
    <source>
        <dbReference type="ARBA" id="ARBA00022982"/>
    </source>
</evidence>
<feature type="transmembrane region" description="Helical" evidence="17">
    <location>
        <begin position="182"/>
        <end position="204"/>
    </location>
</feature>
<keyword evidence="7 17" id="KW-0679">Respiratory chain</keyword>
<evidence type="ECO:0000313" key="19">
    <source>
        <dbReference type="EMBL" id="UZT67467.1"/>
    </source>
</evidence>
<dbReference type="AlphaFoldDB" id="A0A9E8G7M0"/>
<evidence type="ECO:0000256" key="3">
    <source>
        <dbReference type="ARBA" id="ARBA00009025"/>
    </source>
</evidence>
<keyword evidence="12 17" id="KW-0520">NAD</keyword>
<keyword evidence="13 17" id="KW-0830">Ubiquinone</keyword>
<organism evidence="19">
    <name type="scientific">Pujadella villari</name>
    <dbReference type="NCBI Taxonomy" id="2943468"/>
    <lineage>
        <taxon>Eukaryota</taxon>
        <taxon>Metazoa</taxon>
        <taxon>Ecdysozoa</taxon>
        <taxon>Arthropoda</taxon>
        <taxon>Hexapoda</taxon>
        <taxon>Insecta</taxon>
        <taxon>Pterygota</taxon>
        <taxon>Neoptera</taxon>
        <taxon>Endopterygota</taxon>
        <taxon>Hymenoptera</taxon>
        <taxon>Apocrita</taxon>
        <taxon>Proctotrupomorpha</taxon>
        <taxon>Cynipoidea</taxon>
        <taxon>Figitidae</taxon>
        <taxon>Aspicerinae</taxon>
        <taxon>Pujadella</taxon>
    </lineage>
</organism>
<name>A0A9E8G7M0_9HYME</name>
<dbReference type="EMBL" id="OM677824">
    <property type="protein sequence ID" value="UZT67467.1"/>
    <property type="molecule type" value="Genomic_DNA"/>
</dbReference>
<keyword evidence="8 17" id="KW-0812">Transmembrane</keyword>
<feature type="domain" description="NADH:quinone oxidoreductase/Mrp antiporter transmembrane" evidence="18">
    <location>
        <begin position="107"/>
        <end position="386"/>
    </location>
</feature>
<keyword evidence="6 17" id="KW-0813">Transport</keyword>
<evidence type="ECO:0000256" key="11">
    <source>
        <dbReference type="ARBA" id="ARBA00022989"/>
    </source>
</evidence>
<evidence type="ECO:0000256" key="17">
    <source>
        <dbReference type="RuleBase" id="RU003297"/>
    </source>
</evidence>
<dbReference type="GO" id="GO:0042773">
    <property type="term" value="P:ATP synthesis coupled electron transport"/>
    <property type="evidence" value="ECO:0007669"/>
    <property type="project" value="InterPro"/>
</dbReference>
<dbReference type="GO" id="GO:0015990">
    <property type="term" value="P:electron transport coupled proton transport"/>
    <property type="evidence" value="ECO:0007669"/>
    <property type="project" value="TreeGrafter"/>
</dbReference>
<comment type="catalytic activity">
    <reaction evidence="16 17">
        <text>a ubiquinone + NADH + 5 H(+)(in) = a ubiquinol + NAD(+) + 4 H(+)(out)</text>
        <dbReference type="Rhea" id="RHEA:29091"/>
        <dbReference type="Rhea" id="RHEA-COMP:9565"/>
        <dbReference type="Rhea" id="RHEA-COMP:9566"/>
        <dbReference type="ChEBI" id="CHEBI:15378"/>
        <dbReference type="ChEBI" id="CHEBI:16389"/>
        <dbReference type="ChEBI" id="CHEBI:17976"/>
        <dbReference type="ChEBI" id="CHEBI:57540"/>
        <dbReference type="ChEBI" id="CHEBI:57945"/>
        <dbReference type="EC" id="7.1.1.2"/>
    </reaction>
</comment>
<accession>A0A9E8G7M0</accession>
<dbReference type="PANTHER" id="PTHR43507:SF20">
    <property type="entry name" value="NADH-UBIQUINONE OXIDOREDUCTASE CHAIN 4"/>
    <property type="match status" value="1"/>
</dbReference>
<evidence type="ECO:0000256" key="16">
    <source>
        <dbReference type="ARBA" id="ARBA00049551"/>
    </source>
</evidence>
<evidence type="ECO:0000256" key="13">
    <source>
        <dbReference type="ARBA" id="ARBA00023075"/>
    </source>
</evidence>
<dbReference type="Pfam" id="PF00361">
    <property type="entry name" value="Proton_antipo_M"/>
    <property type="match status" value="1"/>
</dbReference>
<comment type="function">
    <text evidence="1">Core subunit of the mitochondrial membrane respiratory chain NADH dehydrogenase (Complex I) that is believed to belong to the minimal assembly required for catalysis. Complex I functions in the transfer of electrons from NADH to the respiratory chain. The immediate electron acceptor for the enzyme is believed to be ubiquinone.</text>
</comment>
<comment type="similarity">
    <text evidence="3 17">Belongs to the complex I subunit 4 family.</text>
</comment>
<feature type="transmembrane region" description="Helical" evidence="17">
    <location>
        <begin position="301"/>
        <end position="322"/>
    </location>
</feature>
<evidence type="ECO:0000256" key="14">
    <source>
        <dbReference type="ARBA" id="ARBA00023128"/>
    </source>
</evidence>
<evidence type="ECO:0000256" key="9">
    <source>
        <dbReference type="ARBA" id="ARBA00022967"/>
    </source>
</evidence>
<keyword evidence="14 17" id="KW-0496">Mitochondrion</keyword>
<evidence type="ECO:0000256" key="7">
    <source>
        <dbReference type="ARBA" id="ARBA00022660"/>
    </source>
</evidence>
<dbReference type="InterPro" id="IPR003918">
    <property type="entry name" value="NADH_UbQ_OxRdtase"/>
</dbReference>
<dbReference type="GO" id="GO:0003954">
    <property type="term" value="F:NADH dehydrogenase activity"/>
    <property type="evidence" value="ECO:0007669"/>
    <property type="project" value="TreeGrafter"/>
</dbReference>
<feature type="transmembrane region" description="Helical" evidence="17">
    <location>
        <begin position="55"/>
        <end position="76"/>
    </location>
</feature>
<feature type="transmembrane region" description="Helical" evidence="17">
    <location>
        <begin position="379"/>
        <end position="401"/>
    </location>
</feature>
<evidence type="ECO:0000256" key="2">
    <source>
        <dbReference type="ARBA" id="ARBA00004225"/>
    </source>
</evidence>
<evidence type="ECO:0000256" key="1">
    <source>
        <dbReference type="ARBA" id="ARBA00003257"/>
    </source>
</evidence>
<geneLocation type="mitochondrion" evidence="19"/>
<sequence length="439" mass="52313">MMTFMMSMMFSLMMIPYMNKNMMISINKTIMINMLMFLTLNKISFFNYKFYWYLYMDYYSFYLCIMSMWIISLMILTTSLHVNFKTKYLINLLIMMIILMLTFLSINYFMFYFFFESSMIPTLILIMGWGTQFERWEASIYMMMYTLFASLPMMIILIKIYFNFNSLNMIILNNLNLINNKYMYMYLLLAFLIKMPMFFFHLWLPKAHVEAPITGSMLLAGIMLKLGSYGLLRMMMIMEKICMKMNMFIMIFSILGAMYISLICFQQMDMKMLIAYSSIVHMNMTISSLMTMNSWGYKGSLIMMVSHALISSMLFLLVNMIYDRTKSRSLIINKGLNNLMPSLTLFWFLASIFNSASPPSMALFSEIFMIISMLLWNKIFMLILMILILTNMIYMMFFYSTSQHGIIYKNLNFNLFINKKEYLILLLHLLPNLMLILLF</sequence>
<comment type="function">
    <text evidence="17">Core subunit of the mitochondrial membrane respiratory chain NADH dehydrogenase (Complex I) which catalyzes electron transfer from NADH through the respiratory chain, using ubiquinone as an electron acceptor. Essential for the catalytic activity and assembly of complex I.</text>
</comment>
<dbReference type="GO" id="GO:0031966">
    <property type="term" value="C:mitochondrial membrane"/>
    <property type="evidence" value="ECO:0007669"/>
    <property type="project" value="UniProtKB-SubCell"/>
</dbReference>
<feature type="transmembrane region" description="Helical" evidence="17">
    <location>
        <begin position="247"/>
        <end position="265"/>
    </location>
</feature>
<feature type="transmembrane region" description="Helical" evidence="17">
    <location>
        <begin position="142"/>
        <end position="162"/>
    </location>
</feature>
<keyword evidence="11 17" id="KW-1133">Transmembrane helix</keyword>
<keyword evidence="15 17" id="KW-0472">Membrane</keyword>
<keyword evidence="9" id="KW-1278">Translocase</keyword>
<feature type="transmembrane region" description="Helical" evidence="17">
    <location>
        <begin position="88"/>
        <end position="106"/>
    </location>
</feature>
<reference evidence="19" key="2">
    <citation type="submission" date="2022-02" db="EMBL/GenBank/DDBJ databases">
        <authorList>
            <person name="Shu X.H."/>
            <person name="Li Z.K."/>
            <person name="Tang P."/>
            <person name="Chen X.X."/>
        </authorList>
    </citation>
    <scope>NUCLEOTIDE SEQUENCE</scope>
</reference>
<reference evidence="19" key="1">
    <citation type="journal article" date="2022" name="Genes (Basel)">
        <title>Novel Gene Rearrangements in the Mitochondrial Genomes of Cynipoid Wasps (Hymenoptera: Cynipoidea).</title>
        <authorList>
            <person name="Shu X."/>
            <person name="Li Z."/>
            <person name="Yuan R."/>
            <person name="Tang P."/>
            <person name="Chen X."/>
        </authorList>
    </citation>
    <scope>NUCLEOTIDE SEQUENCE</scope>
</reference>
<dbReference type="PRINTS" id="PR01437">
    <property type="entry name" value="NUOXDRDTASE4"/>
</dbReference>
<feature type="transmembrane region" description="Helical" evidence="17">
    <location>
        <begin position="216"/>
        <end position="235"/>
    </location>
</feature>
<evidence type="ECO:0000256" key="15">
    <source>
        <dbReference type="ARBA" id="ARBA00023136"/>
    </source>
</evidence>
<dbReference type="GO" id="GO:0048039">
    <property type="term" value="F:ubiquinone binding"/>
    <property type="evidence" value="ECO:0007669"/>
    <property type="project" value="TreeGrafter"/>
</dbReference>
<evidence type="ECO:0000256" key="5">
    <source>
        <dbReference type="ARBA" id="ARBA00021006"/>
    </source>
</evidence>
<proteinExistence type="inferred from homology"/>
<dbReference type="GO" id="GO:0008137">
    <property type="term" value="F:NADH dehydrogenase (ubiquinone) activity"/>
    <property type="evidence" value="ECO:0007669"/>
    <property type="project" value="UniProtKB-UniRule"/>
</dbReference>
<evidence type="ECO:0000259" key="18">
    <source>
        <dbReference type="Pfam" id="PF00361"/>
    </source>
</evidence>
<dbReference type="EC" id="7.1.1.2" evidence="4 17"/>
<dbReference type="InterPro" id="IPR001750">
    <property type="entry name" value="ND/Mrp_TM"/>
</dbReference>
<keyword evidence="10 17" id="KW-0249">Electron transport</keyword>
<comment type="subcellular location">
    <subcellularLocation>
        <location evidence="2 17">Mitochondrion membrane</location>
        <topology evidence="2 17">Multi-pass membrane protein</topology>
    </subcellularLocation>
</comment>